<dbReference type="InterPro" id="IPR017853">
    <property type="entry name" value="GH"/>
</dbReference>
<dbReference type="Gramene" id="rna-AYBTSS11_LOCUS20567">
    <property type="protein sequence ID" value="CAJ1964910.1"/>
    <property type="gene ID" value="gene-AYBTSS11_LOCUS20567"/>
</dbReference>
<feature type="non-terminal residue" evidence="2">
    <location>
        <position position="52"/>
    </location>
</feature>
<organism evidence="2 3">
    <name type="scientific">Sphenostylis stenocarpa</name>
    <dbReference type="NCBI Taxonomy" id="92480"/>
    <lineage>
        <taxon>Eukaryota</taxon>
        <taxon>Viridiplantae</taxon>
        <taxon>Streptophyta</taxon>
        <taxon>Embryophyta</taxon>
        <taxon>Tracheophyta</taxon>
        <taxon>Spermatophyta</taxon>
        <taxon>Magnoliopsida</taxon>
        <taxon>eudicotyledons</taxon>
        <taxon>Gunneridae</taxon>
        <taxon>Pentapetalae</taxon>
        <taxon>rosids</taxon>
        <taxon>fabids</taxon>
        <taxon>Fabales</taxon>
        <taxon>Fabaceae</taxon>
        <taxon>Papilionoideae</taxon>
        <taxon>50 kb inversion clade</taxon>
        <taxon>NPAAA clade</taxon>
        <taxon>indigoferoid/millettioid clade</taxon>
        <taxon>Phaseoleae</taxon>
        <taxon>Sphenostylis</taxon>
    </lineage>
</organism>
<gene>
    <name evidence="2" type="ORF">AYBTSS11_LOCUS20567</name>
</gene>
<feature type="domain" description="Alpha-L-arabinofuranosidase 1 catalytic" evidence="1">
    <location>
        <begin position="1"/>
        <end position="49"/>
    </location>
</feature>
<evidence type="ECO:0000259" key="1">
    <source>
        <dbReference type="Pfam" id="PF22848"/>
    </source>
</evidence>
<sequence length="52" mass="5949">TIGPWEQRPGHFDDIWNYWSDDGIGYFECLQLVEDLGAFPVGVFNAGIYILL</sequence>
<feature type="non-terminal residue" evidence="2">
    <location>
        <position position="1"/>
    </location>
</feature>
<evidence type="ECO:0000313" key="3">
    <source>
        <dbReference type="Proteomes" id="UP001189624"/>
    </source>
</evidence>
<dbReference type="PANTHER" id="PTHR31776:SF18">
    <property type="entry name" value="NON-REDUCING END ALPHA-L-ARABINOFURANOSIDASE"/>
    <property type="match status" value="1"/>
</dbReference>
<protein>
    <recommendedName>
        <fullName evidence="1">Alpha-L-arabinofuranosidase 1 catalytic domain-containing protein</fullName>
    </recommendedName>
</protein>
<dbReference type="PANTHER" id="PTHR31776">
    <property type="entry name" value="ALPHA-L-ARABINOFURANOSIDASE 1"/>
    <property type="match status" value="1"/>
</dbReference>
<dbReference type="AlphaFoldDB" id="A0AA86VL74"/>
<reference evidence="2" key="1">
    <citation type="submission" date="2023-10" db="EMBL/GenBank/DDBJ databases">
        <authorList>
            <person name="Domelevo Entfellner J.-B."/>
        </authorList>
    </citation>
    <scope>NUCLEOTIDE SEQUENCE</scope>
</reference>
<dbReference type="GO" id="GO:0046556">
    <property type="term" value="F:alpha-L-arabinofuranosidase activity"/>
    <property type="evidence" value="ECO:0007669"/>
    <property type="project" value="TreeGrafter"/>
</dbReference>
<dbReference type="InterPro" id="IPR051563">
    <property type="entry name" value="Glycosyl_Hydrolase_51"/>
</dbReference>
<dbReference type="EMBL" id="OY731403">
    <property type="protein sequence ID" value="CAJ1964910.1"/>
    <property type="molecule type" value="Genomic_DNA"/>
</dbReference>
<dbReference type="Pfam" id="PF22848">
    <property type="entry name" value="ASD1_dom"/>
    <property type="match status" value="1"/>
</dbReference>
<dbReference type="Proteomes" id="UP001189624">
    <property type="component" value="Chromosome 6"/>
</dbReference>
<keyword evidence="3" id="KW-1185">Reference proteome</keyword>
<dbReference type="SUPFAM" id="SSF51445">
    <property type="entry name" value="(Trans)glycosidases"/>
    <property type="match status" value="1"/>
</dbReference>
<evidence type="ECO:0000313" key="2">
    <source>
        <dbReference type="EMBL" id="CAJ1964910.1"/>
    </source>
</evidence>
<dbReference type="InterPro" id="IPR055235">
    <property type="entry name" value="ASD1_cat"/>
</dbReference>
<name>A0AA86VL74_9FABA</name>
<proteinExistence type="predicted"/>
<accession>A0AA86VL74</accession>
<dbReference type="Gene3D" id="3.20.20.80">
    <property type="entry name" value="Glycosidases"/>
    <property type="match status" value="1"/>
</dbReference>